<gene>
    <name evidence="1" type="ORF">LCGC14_0373000</name>
</gene>
<accession>A0A0F9T4C5</accession>
<name>A0A0F9T4C5_9ZZZZ</name>
<reference evidence="1" key="1">
    <citation type="journal article" date="2015" name="Nature">
        <title>Complex archaea that bridge the gap between prokaryotes and eukaryotes.</title>
        <authorList>
            <person name="Spang A."/>
            <person name="Saw J.H."/>
            <person name="Jorgensen S.L."/>
            <person name="Zaremba-Niedzwiedzka K."/>
            <person name="Martijn J."/>
            <person name="Lind A.E."/>
            <person name="van Eijk R."/>
            <person name="Schleper C."/>
            <person name="Guy L."/>
            <person name="Ettema T.J."/>
        </authorList>
    </citation>
    <scope>NUCLEOTIDE SEQUENCE</scope>
</reference>
<organism evidence="1">
    <name type="scientific">marine sediment metagenome</name>
    <dbReference type="NCBI Taxonomy" id="412755"/>
    <lineage>
        <taxon>unclassified sequences</taxon>
        <taxon>metagenomes</taxon>
        <taxon>ecological metagenomes</taxon>
    </lineage>
</organism>
<proteinExistence type="predicted"/>
<dbReference type="AlphaFoldDB" id="A0A0F9T4C5"/>
<dbReference type="EMBL" id="LAZR01000299">
    <property type="protein sequence ID" value="KKN76105.1"/>
    <property type="molecule type" value="Genomic_DNA"/>
</dbReference>
<protein>
    <submittedName>
        <fullName evidence="1">Uncharacterized protein</fullName>
    </submittedName>
</protein>
<evidence type="ECO:0000313" key="1">
    <source>
        <dbReference type="EMBL" id="KKN76105.1"/>
    </source>
</evidence>
<sequence>MAKINIKLPLRKRLDSVVDRLNAASINAAVGAVELPNELFDDMAEVLEELEVLVYGPRKGSP</sequence>
<comment type="caution">
    <text evidence="1">The sequence shown here is derived from an EMBL/GenBank/DDBJ whole genome shotgun (WGS) entry which is preliminary data.</text>
</comment>